<comment type="pathway">
    <text evidence="1">Antibiotic biosynthesis.</text>
</comment>
<protein>
    <submittedName>
        <fullName evidence="9">Demethyldecarbamoylnovobiocin O-methyltransferase/8-demethyl-8-(2,3-dimethoxy-alpha-L-rhamnosyl)tetracenomycin-C 4'-O-methyltransferase</fullName>
    </submittedName>
</protein>
<evidence type="ECO:0000256" key="5">
    <source>
        <dbReference type="ARBA" id="ARBA00022723"/>
    </source>
</evidence>
<evidence type="ECO:0000256" key="2">
    <source>
        <dbReference type="ARBA" id="ARBA00022603"/>
    </source>
</evidence>
<evidence type="ECO:0000256" key="3">
    <source>
        <dbReference type="ARBA" id="ARBA00022679"/>
    </source>
</evidence>
<comment type="similarity">
    <text evidence="8">Belongs to the methyltransferase TylF/MycF family.</text>
</comment>
<keyword evidence="10" id="KW-1185">Reference proteome</keyword>
<keyword evidence="5" id="KW-0479">Metal-binding</keyword>
<reference evidence="9 10" key="1">
    <citation type="submission" date="2016-10" db="EMBL/GenBank/DDBJ databases">
        <authorList>
            <person name="de Groot N.N."/>
        </authorList>
    </citation>
    <scope>NUCLEOTIDE SEQUENCE [LARGE SCALE GENOMIC DNA]</scope>
    <source>
        <strain evidence="9 10">CPCC 201354</strain>
    </source>
</reference>
<gene>
    <name evidence="9" type="ORF">SAMN05421505_1115</name>
</gene>
<dbReference type="InterPro" id="IPR008884">
    <property type="entry name" value="TylF_MeTrfase"/>
</dbReference>
<keyword evidence="3 9" id="KW-0808">Transferase</keyword>
<dbReference type="InterPro" id="IPR029063">
    <property type="entry name" value="SAM-dependent_MTases_sf"/>
</dbReference>
<dbReference type="Pfam" id="PF05711">
    <property type="entry name" value="TylF"/>
    <property type="match status" value="1"/>
</dbReference>
<dbReference type="GO" id="GO:0032259">
    <property type="term" value="P:methylation"/>
    <property type="evidence" value="ECO:0007669"/>
    <property type="project" value="UniProtKB-KW"/>
</dbReference>
<keyword evidence="6" id="KW-0460">Magnesium</keyword>
<evidence type="ECO:0000313" key="9">
    <source>
        <dbReference type="EMBL" id="SDH06466.1"/>
    </source>
</evidence>
<dbReference type="SUPFAM" id="SSF53335">
    <property type="entry name" value="S-adenosyl-L-methionine-dependent methyltransferases"/>
    <property type="match status" value="1"/>
</dbReference>
<evidence type="ECO:0000256" key="6">
    <source>
        <dbReference type="ARBA" id="ARBA00022842"/>
    </source>
</evidence>
<dbReference type="AlphaFoldDB" id="A0A1G7ZD51"/>
<accession>A0A1G7ZD51</accession>
<evidence type="ECO:0000256" key="4">
    <source>
        <dbReference type="ARBA" id="ARBA00022691"/>
    </source>
</evidence>
<name>A0A1G7ZD51_9ACTN</name>
<keyword evidence="4" id="KW-0949">S-adenosyl-L-methionine</keyword>
<dbReference type="GO" id="GO:0017000">
    <property type="term" value="P:antibiotic biosynthetic process"/>
    <property type="evidence" value="ECO:0007669"/>
    <property type="project" value="UniProtKB-KW"/>
</dbReference>
<evidence type="ECO:0000256" key="8">
    <source>
        <dbReference type="ARBA" id="ARBA00060900"/>
    </source>
</evidence>
<keyword evidence="7" id="KW-0045">Antibiotic biosynthesis</keyword>
<dbReference type="Proteomes" id="UP000198923">
    <property type="component" value="Unassembled WGS sequence"/>
</dbReference>
<dbReference type="PANTHER" id="PTHR40036:SF1">
    <property type="entry name" value="MACROCIN O-METHYLTRANSFERASE"/>
    <property type="match status" value="1"/>
</dbReference>
<evidence type="ECO:0000256" key="1">
    <source>
        <dbReference type="ARBA" id="ARBA00004792"/>
    </source>
</evidence>
<dbReference type="STRING" id="504805.SAMN05421505_1115"/>
<dbReference type="FunFam" id="3.40.50.150:FF:000331">
    <property type="entry name" value="Macrocin O-methyltransferase"/>
    <property type="match status" value="1"/>
</dbReference>
<dbReference type="RefSeq" id="WP_245691054.1">
    <property type="nucleotide sequence ID" value="NZ_FNCN01000011.1"/>
</dbReference>
<keyword evidence="2 9" id="KW-0489">Methyltransferase</keyword>
<evidence type="ECO:0000256" key="7">
    <source>
        <dbReference type="ARBA" id="ARBA00023194"/>
    </source>
</evidence>
<dbReference type="PANTHER" id="PTHR40036">
    <property type="entry name" value="MACROCIN O-METHYLTRANSFERASE"/>
    <property type="match status" value="1"/>
</dbReference>
<proteinExistence type="inferred from homology"/>
<evidence type="ECO:0000313" key="10">
    <source>
        <dbReference type="Proteomes" id="UP000198923"/>
    </source>
</evidence>
<dbReference type="GO" id="GO:0046872">
    <property type="term" value="F:metal ion binding"/>
    <property type="evidence" value="ECO:0007669"/>
    <property type="project" value="UniProtKB-KW"/>
</dbReference>
<dbReference type="EMBL" id="FNCN01000011">
    <property type="protein sequence ID" value="SDH06466.1"/>
    <property type="molecule type" value="Genomic_DNA"/>
</dbReference>
<sequence length="261" mass="29615">MSEVARDLYLDLMKKAVANTIYQDPDIWFGDSWDEMRSGVREDRAFDAKRREYGMDVPRTAHTMVGLKRLDNIRECVTGVLEDDVPGDLVETGVWRGGASIFMRAILKAYEVKDRTVWVADSFEGLPVADTEKYPADRWAPLHLMNDLLTASADTVRENFKAYGLLDGQVRFLEGWFRDTLPDAPIERLAVLRMDGDLYESTMDALTHLYPKLSPGGYVIVDDYSALVSCRLAVTHYREKHGIGDPIHTVDRSGVYWQKSG</sequence>
<dbReference type="Gene3D" id="3.40.50.150">
    <property type="entry name" value="Vaccinia Virus protein VP39"/>
    <property type="match status" value="1"/>
</dbReference>
<dbReference type="GO" id="GO:0008168">
    <property type="term" value="F:methyltransferase activity"/>
    <property type="evidence" value="ECO:0007669"/>
    <property type="project" value="UniProtKB-KW"/>
</dbReference>
<organism evidence="9 10">
    <name type="scientific">Sinosporangium album</name>
    <dbReference type="NCBI Taxonomy" id="504805"/>
    <lineage>
        <taxon>Bacteria</taxon>
        <taxon>Bacillati</taxon>
        <taxon>Actinomycetota</taxon>
        <taxon>Actinomycetes</taxon>
        <taxon>Streptosporangiales</taxon>
        <taxon>Streptosporangiaceae</taxon>
        <taxon>Sinosporangium</taxon>
    </lineage>
</organism>